<feature type="chain" id="PRO_5046401028" evidence="2">
    <location>
        <begin position="23"/>
        <end position="350"/>
    </location>
</feature>
<feature type="compositionally biased region" description="Basic and acidic residues" evidence="1">
    <location>
        <begin position="305"/>
        <end position="320"/>
    </location>
</feature>
<protein>
    <submittedName>
        <fullName evidence="4">Phosphotransferase</fullName>
    </submittedName>
</protein>
<dbReference type="InterPro" id="IPR002575">
    <property type="entry name" value="Aminoglycoside_PTrfase"/>
</dbReference>
<evidence type="ECO:0000256" key="1">
    <source>
        <dbReference type="SAM" id="MobiDB-lite"/>
    </source>
</evidence>
<dbReference type="Proteomes" id="UP001597280">
    <property type="component" value="Unassembled WGS sequence"/>
</dbReference>
<evidence type="ECO:0000313" key="5">
    <source>
        <dbReference type="Proteomes" id="UP001597280"/>
    </source>
</evidence>
<evidence type="ECO:0000313" key="4">
    <source>
        <dbReference type="EMBL" id="MFD1833650.1"/>
    </source>
</evidence>
<dbReference type="InterPro" id="IPR011009">
    <property type="entry name" value="Kinase-like_dom_sf"/>
</dbReference>
<keyword evidence="5" id="KW-1185">Reference proteome</keyword>
<feature type="signal peptide" evidence="2">
    <location>
        <begin position="1"/>
        <end position="22"/>
    </location>
</feature>
<dbReference type="Pfam" id="PF01636">
    <property type="entry name" value="APH"/>
    <property type="match status" value="1"/>
</dbReference>
<evidence type="ECO:0000256" key="2">
    <source>
        <dbReference type="SAM" id="SignalP"/>
    </source>
</evidence>
<sequence>MHRNSFSLAALAAAAVPGLVPALTTPIATPAEELDVAGVVGEDSQRVVVRSPASTAAGVRLDRDLTVADALTGTPLRGVVPPVLGFVKLAEGGRAAVSAAPAGHPLMLDELQDSPGLARSLGQVLARIHTVPRYAAEAAGVESFTAAALLSEHADRVRRAREGGHLPAAVSQRWESLLADADLWDFTPQFIHADLSEESLFAAEDRISAVLSWHGAKVADPATDLAWLISSLDTERFDELYAAYREELPTEVHPRLVERAQAIGEFAVCEWLLHGLDTEDQEIVQDARVMISDLDHDLAQLAREEAERTYEELHADRREPVAAGQDPAPEQRSAAPEDVEHPGTSERPGH</sequence>
<keyword evidence="2" id="KW-0732">Signal</keyword>
<name>A0ABW4PV32_9MICO</name>
<feature type="domain" description="Aminoglycoside phosphotransferase" evidence="3">
    <location>
        <begin position="40"/>
        <end position="246"/>
    </location>
</feature>
<dbReference type="SUPFAM" id="SSF56112">
    <property type="entry name" value="Protein kinase-like (PK-like)"/>
    <property type="match status" value="1"/>
</dbReference>
<organism evidence="4 5">
    <name type="scientific">Brachybacterium rhamnosum</name>
    <dbReference type="NCBI Taxonomy" id="173361"/>
    <lineage>
        <taxon>Bacteria</taxon>
        <taxon>Bacillati</taxon>
        <taxon>Actinomycetota</taxon>
        <taxon>Actinomycetes</taxon>
        <taxon>Micrococcales</taxon>
        <taxon>Dermabacteraceae</taxon>
        <taxon>Brachybacterium</taxon>
    </lineage>
</organism>
<gene>
    <name evidence="4" type="ORF">ACFSDA_01060</name>
</gene>
<reference evidence="5" key="1">
    <citation type="journal article" date="2019" name="Int. J. Syst. Evol. Microbiol.">
        <title>The Global Catalogue of Microorganisms (GCM) 10K type strain sequencing project: providing services to taxonomists for standard genome sequencing and annotation.</title>
        <authorList>
            <consortium name="The Broad Institute Genomics Platform"/>
            <consortium name="The Broad Institute Genome Sequencing Center for Infectious Disease"/>
            <person name="Wu L."/>
            <person name="Ma J."/>
        </authorList>
    </citation>
    <scope>NUCLEOTIDE SEQUENCE [LARGE SCALE GENOMIC DNA]</scope>
    <source>
        <strain evidence="5">JCM 11650</strain>
    </source>
</reference>
<feature type="compositionally biased region" description="Basic and acidic residues" evidence="1">
    <location>
        <begin position="338"/>
        <end position="350"/>
    </location>
</feature>
<dbReference type="RefSeq" id="WP_137771175.1">
    <property type="nucleotide sequence ID" value="NZ_BAAAIS010000001.1"/>
</dbReference>
<feature type="region of interest" description="Disordered" evidence="1">
    <location>
        <begin position="305"/>
        <end position="350"/>
    </location>
</feature>
<dbReference type="EMBL" id="JBHUFL010000001">
    <property type="protein sequence ID" value="MFD1833650.1"/>
    <property type="molecule type" value="Genomic_DNA"/>
</dbReference>
<dbReference type="Gene3D" id="3.90.1200.10">
    <property type="match status" value="1"/>
</dbReference>
<accession>A0ABW4PV32</accession>
<comment type="caution">
    <text evidence="4">The sequence shown here is derived from an EMBL/GenBank/DDBJ whole genome shotgun (WGS) entry which is preliminary data.</text>
</comment>
<proteinExistence type="predicted"/>
<evidence type="ECO:0000259" key="3">
    <source>
        <dbReference type="Pfam" id="PF01636"/>
    </source>
</evidence>